<name>A0AAP0NB28_LIQFO</name>
<dbReference type="EMBL" id="JBBPBK010000015">
    <property type="protein sequence ID" value="KAK9269658.1"/>
    <property type="molecule type" value="Genomic_DNA"/>
</dbReference>
<gene>
    <name evidence="5" type="ORF">L1049_000638</name>
    <name evidence="6" type="ORF">L1049_001436</name>
</gene>
<sequence length="127" mass="14468">MEVSDEMVLADGALCSFGENLQHWLTDETARDQFVIHSSTGLEVYWNSTGQMEPELVDHRPFFTQKFVKWSPQGTYLATVHPPCASVWGGPTFFNPLMCYDHRKVELIDFSPGEKYLVTQCVSFSNL</sequence>
<dbReference type="GO" id="GO:0005852">
    <property type="term" value="C:eukaryotic translation initiation factor 3 complex"/>
    <property type="evidence" value="ECO:0007669"/>
    <property type="project" value="InterPro"/>
</dbReference>
<proteinExistence type="predicted"/>
<accession>A0AAP0NB28</accession>
<dbReference type="GO" id="GO:0003723">
    <property type="term" value="F:RNA binding"/>
    <property type="evidence" value="ECO:0007669"/>
    <property type="project" value="UniProtKB-KW"/>
</dbReference>
<dbReference type="GO" id="GO:0003743">
    <property type="term" value="F:translation initiation factor activity"/>
    <property type="evidence" value="ECO:0007669"/>
    <property type="project" value="UniProtKB-KW"/>
</dbReference>
<dbReference type="AlphaFoldDB" id="A0AAP0NB28"/>
<evidence type="ECO:0000256" key="1">
    <source>
        <dbReference type="ARBA" id="ARBA00022490"/>
    </source>
</evidence>
<dbReference type="Proteomes" id="UP001415857">
    <property type="component" value="Unassembled WGS sequence"/>
</dbReference>
<protein>
    <submittedName>
        <fullName evidence="6">Uncharacterized protein</fullName>
    </submittedName>
</protein>
<evidence type="ECO:0000313" key="6">
    <source>
        <dbReference type="EMBL" id="KAK9269658.1"/>
    </source>
</evidence>
<dbReference type="EMBL" id="JBBPBK010000015">
    <property type="protein sequence ID" value="KAK9268873.1"/>
    <property type="molecule type" value="Genomic_DNA"/>
</dbReference>
<evidence type="ECO:0000256" key="3">
    <source>
        <dbReference type="ARBA" id="ARBA00022884"/>
    </source>
</evidence>
<organism evidence="6 7">
    <name type="scientific">Liquidambar formosana</name>
    <name type="common">Formosan gum</name>
    <dbReference type="NCBI Taxonomy" id="63359"/>
    <lineage>
        <taxon>Eukaryota</taxon>
        <taxon>Viridiplantae</taxon>
        <taxon>Streptophyta</taxon>
        <taxon>Embryophyta</taxon>
        <taxon>Tracheophyta</taxon>
        <taxon>Spermatophyta</taxon>
        <taxon>Magnoliopsida</taxon>
        <taxon>eudicotyledons</taxon>
        <taxon>Gunneridae</taxon>
        <taxon>Pentapetalae</taxon>
        <taxon>Saxifragales</taxon>
        <taxon>Altingiaceae</taxon>
        <taxon>Liquidambar</taxon>
    </lineage>
</organism>
<dbReference type="InterPro" id="IPR011400">
    <property type="entry name" value="EIF3B"/>
</dbReference>
<keyword evidence="4" id="KW-0648">Protein biosynthesis</keyword>
<evidence type="ECO:0000313" key="7">
    <source>
        <dbReference type="Proteomes" id="UP001415857"/>
    </source>
</evidence>
<evidence type="ECO:0000256" key="4">
    <source>
        <dbReference type="ARBA" id="ARBA00022917"/>
    </source>
</evidence>
<evidence type="ECO:0000256" key="2">
    <source>
        <dbReference type="ARBA" id="ARBA00022540"/>
    </source>
</evidence>
<dbReference type="PANTHER" id="PTHR14068:SF0">
    <property type="entry name" value="EUKARYOTIC TRANSLATION INITIATION FACTOR 3 SUBUNIT B"/>
    <property type="match status" value="1"/>
</dbReference>
<comment type="caution">
    <text evidence="6">The sequence shown here is derived from an EMBL/GenBank/DDBJ whole genome shotgun (WGS) entry which is preliminary data.</text>
</comment>
<evidence type="ECO:0000313" key="5">
    <source>
        <dbReference type="EMBL" id="KAK9268873.1"/>
    </source>
</evidence>
<reference evidence="6 7" key="1">
    <citation type="journal article" date="2024" name="Plant J.">
        <title>Genome sequences and population genomics reveal climatic adaptation and genomic divergence between two closely related sweetgum species.</title>
        <authorList>
            <person name="Xu W.Q."/>
            <person name="Ren C.Q."/>
            <person name="Zhang X.Y."/>
            <person name="Comes H.P."/>
            <person name="Liu X.H."/>
            <person name="Li Y.G."/>
            <person name="Kettle C.J."/>
            <person name="Jalonen R."/>
            <person name="Gaisberger H."/>
            <person name="Ma Y.Z."/>
            <person name="Qiu Y.X."/>
        </authorList>
    </citation>
    <scope>NUCLEOTIDE SEQUENCE [LARGE SCALE GENOMIC DNA]</scope>
    <source>
        <strain evidence="6">Hangzhou</strain>
    </source>
</reference>
<dbReference type="GO" id="GO:0031369">
    <property type="term" value="F:translation initiation factor binding"/>
    <property type="evidence" value="ECO:0007669"/>
    <property type="project" value="InterPro"/>
</dbReference>
<keyword evidence="2" id="KW-0396">Initiation factor</keyword>
<keyword evidence="1" id="KW-0963">Cytoplasm</keyword>
<keyword evidence="3" id="KW-0694">RNA-binding</keyword>
<keyword evidence="7" id="KW-1185">Reference proteome</keyword>
<reference evidence="6" key="2">
    <citation type="submission" date="2024-04" db="EMBL/GenBank/DDBJ databases">
        <authorList>
            <person name="Xu W."/>
            <person name="Ren C."/>
        </authorList>
    </citation>
    <scope>NUCLEOTIDE SEQUENCE</scope>
    <source>
        <strain evidence="6">Hangzhou</strain>
        <tissue evidence="6">Leaves</tissue>
    </source>
</reference>
<dbReference type="PANTHER" id="PTHR14068">
    <property type="entry name" value="EUKARYOTIC TRANSLATION INITIATION FACTOR 3 EIF3 -RELATED"/>
    <property type="match status" value="1"/>
</dbReference>